<dbReference type="Proteomes" id="UP000031575">
    <property type="component" value="Unassembled WGS sequence"/>
</dbReference>
<dbReference type="GO" id="GO:0004499">
    <property type="term" value="F:N,N-dimethylaniline monooxygenase activity"/>
    <property type="evidence" value="ECO:0007669"/>
    <property type="project" value="InterPro"/>
</dbReference>
<dbReference type="VEuPathDB" id="FungiDB:SPBR_07038"/>
<dbReference type="GO" id="GO:0050661">
    <property type="term" value="F:NADP binding"/>
    <property type="evidence" value="ECO:0007669"/>
    <property type="project" value="InterPro"/>
</dbReference>
<sequence>MTTPRFAVRSVAIIGAGSSGLTAARYIQEQGVYDRVVVYEQRSEVGGIWNYSSRPTDQEHIPQESPYFRPDAPLQPGDGKTGAPEFSTATYDELYVNIPHHLMGFTDMAIRDVHEAKHPGEPLPIFPHRRTIAEYLISYSQDVRHLIRFNTKVDNVRLLRRPRNWQRIGTNGATNRATDDSVDSWEIHSSDTRSGTPTVETFDAVLVAQGHYDITYVPAIANIEAFDEAYPGTLTHSKRYRNPAPFRGKKVIVVGSSASGLDISTQIKTVTKELYMSVRTPVISDQFKKLTGAEEVPPIQEFLVEERGVRLADGRVLRDIDAVIFGTGYLFSLPFLQQAKPTEAEAQDTVSGLGAMLSNGRRIHRLYDDMFHIDHPTLAFLCLPMMVVPYSLTQAQAAVVSRVWANTLDLPTTEEMNEWEREAGKVRGPTFHKWKHNDDGVYVNACYERIMHGPQSATARAGKEPPHWDDRLVWMRAITLFGKVKFEEGGQKATSLQELGYVYEEDWKEKQAEAEAEAAAAAAAAATSIAKDNTLVAAVAKDVPTAAINVTAPVAAVAVSGA</sequence>
<dbReference type="EMBL" id="AWTV01000009">
    <property type="protein sequence ID" value="KIH88381.1"/>
    <property type="molecule type" value="Genomic_DNA"/>
</dbReference>
<accession>A0A0C2IGP6</accession>
<dbReference type="InterPro" id="IPR020946">
    <property type="entry name" value="Flavin_mOase-like"/>
</dbReference>
<dbReference type="HOGENOM" id="CLU_006909_5_0_1"/>
<evidence type="ECO:0000313" key="9">
    <source>
        <dbReference type="EMBL" id="KIH88381.1"/>
    </source>
</evidence>
<organism evidence="9 10">
    <name type="scientific">Sporothrix brasiliensis 5110</name>
    <dbReference type="NCBI Taxonomy" id="1398154"/>
    <lineage>
        <taxon>Eukaryota</taxon>
        <taxon>Fungi</taxon>
        <taxon>Dikarya</taxon>
        <taxon>Ascomycota</taxon>
        <taxon>Pezizomycotina</taxon>
        <taxon>Sordariomycetes</taxon>
        <taxon>Sordariomycetidae</taxon>
        <taxon>Ophiostomatales</taxon>
        <taxon>Ophiostomataceae</taxon>
        <taxon>Sporothrix</taxon>
    </lineage>
</organism>
<dbReference type="OrthoDB" id="66881at2759"/>
<dbReference type="AlphaFoldDB" id="A0A0C2IGP6"/>
<evidence type="ECO:0000256" key="4">
    <source>
        <dbReference type="ARBA" id="ARBA00022827"/>
    </source>
</evidence>
<dbReference type="InterPro" id="IPR050346">
    <property type="entry name" value="FMO-like"/>
</dbReference>
<keyword evidence="10" id="KW-1185">Reference proteome</keyword>
<dbReference type="PRINTS" id="PR00419">
    <property type="entry name" value="ADXRDTASE"/>
</dbReference>
<keyword evidence="3" id="KW-0285">Flavoprotein</keyword>
<dbReference type="GeneID" id="63680214"/>
<name>A0A0C2IGP6_9PEZI</name>
<evidence type="ECO:0000313" key="10">
    <source>
        <dbReference type="Proteomes" id="UP000031575"/>
    </source>
</evidence>
<dbReference type="Pfam" id="PF00743">
    <property type="entry name" value="FMO-like"/>
    <property type="match status" value="2"/>
</dbReference>
<evidence type="ECO:0000256" key="6">
    <source>
        <dbReference type="ARBA" id="ARBA00023002"/>
    </source>
</evidence>
<comment type="caution">
    <text evidence="9">The sequence shown here is derived from an EMBL/GenBank/DDBJ whole genome shotgun (WGS) entry which is preliminary data.</text>
</comment>
<keyword evidence="5" id="KW-0521">NADP</keyword>
<comment type="cofactor">
    <cofactor evidence="1">
        <name>FAD</name>
        <dbReference type="ChEBI" id="CHEBI:57692"/>
    </cofactor>
</comment>
<dbReference type="RefSeq" id="XP_040616391.1">
    <property type="nucleotide sequence ID" value="XM_040765293.1"/>
</dbReference>
<dbReference type="Pfam" id="PF13450">
    <property type="entry name" value="NAD_binding_8"/>
    <property type="match status" value="1"/>
</dbReference>
<protein>
    <submittedName>
        <fullName evidence="9">Flavin dependent oxidoreductase</fullName>
    </submittedName>
</protein>
<dbReference type="Gene3D" id="3.50.50.60">
    <property type="entry name" value="FAD/NAD(P)-binding domain"/>
    <property type="match status" value="2"/>
</dbReference>
<gene>
    <name evidence="9" type="ORF">SPBR_07038</name>
</gene>
<reference evidence="9 10" key="1">
    <citation type="journal article" date="2014" name="BMC Genomics">
        <title>Comparative genomics of the major fungal agents of human and animal Sporotrichosis: Sporothrix schenckii and Sporothrix brasiliensis.</title>
        <authorList>
            <person name="Teixeira M.M."/>
            <person name="de Almeida L.G."/>
            <person name="Kubitschek-Barreira P."/>
            <person name="Alves F.L."/>
            <person name="Kioshima E.S."/>
            <person name="Abadio A.K."/>
            <person name="Fernandes L."/>
            <person name="Derengowski L.S."/>
            <person name="Ferreira K.S."/>
            <person name="Souza R.C."/>
            <person name="Ruiz J.C."/>
            <person name="de Andrade N.C."/>
            <person name="Paes H.C."/>
            <person name="Nicola A.M."/>
            <person name="Albuquerque P."/>
            <person name="Gerber A.L."/>
            <person name="Martins V.P."/>
            <person name="Peconick L.D."/>
            <person name="Neto A.V."/>
            <person name="Chaucanez C.B."/>
            <person name="Silva P.A."/>
            <person name="Cunha O.L."/>
            <person name="de Oliveira F.F."/>
            <person name="dos Santos T.C."/>
            <person name="Barros A.L."/>
            <person name="Soares M.A."/>
            <person name="de Oliveira L.M."/>
            <person name="Marini M.M."/>
            <person name="Villalobos-Duno H."/>
            <person name="Cunha M.M."/>
            <person name="de Hoog S."/>
            <person name="da Silveira J.F."/>
            <person name="Henrissat B."/>
            <person name="Nino-Vega G.A."/>
            <person name="Cisalpino P.S."/>
            <person name="Mora-Montes H.M."/>
            <person name="Almeida S.R."/>
            <person name="Stajich J.E."/>
            <person name="Lopes-Bezerra L.M."/>
            <person name="Vasconcelos A.T."/>
            <person name="Felipe M.S."/>
        </authorList>
    </citation>
    <scope>NUCLEOTIDE SEQUENCE [LARGE SCALE GENOMIC DNA]</scope>
    <source>
        <strain evidence="9 10">5110</strain>
    </source>
</reference>
<evidence type="ECO:0000256" key="1">
    <source>
        <dbReference type="ARBA" id="ARBA00001974"/>
    </source>
</evidence>
<keyword evidence="4" id="KW-0274">FAD</keyword>
<proteinExistence type="inferred from homology"/>
<dbReference type="GO" id="GO:0050660">
    <property type="term" value="F:flavin adenine dinucleotide binding"/>
    <property type="evidence" value="ECO:0007669"/>
    <property type="project" value="InterPro"/>
</dbReference>
<evidence type="ECO:0000256" key="5">
    <source>
        <dbReference type="ARBA" id="ARBA00022857"/>
    </source>
</evidence>
<dbReference type="InterPro" id="IPR036188">
    <property type="entry name" value="FAD/NAD-bd_sf"/>
</dbReference>
<keyword evidence="6" id="KW-0560">Oxidoreductase</keyword>
<evidence type="ECO:0000256" key="2">
    <source>
        <dbReference type="ARBA" id="ARBA00009183"/>
    </source>
</evidence>
<dbReference type="FunFam" id="3.50.50.60:FF:000138">
    <property type="entry name" value="Flavin-containing monooxygenase"/>
    <property type="match status" value="1"/>
</dbReference>
<feature type="region of interest" description="Disordered" evidence="8">
    <location>
        <begin position="50"/>
        <end position="81"/>
    </location>
</feature>
<evidence type="ECO:0000256" key="7">
    <source>
        <dbReference type="ARBA" id="ARBA00023033"/>
    </source>
</evidence>
<dbReference type="SUPFAM" id="SSF51905">
    <property type="entry name" value="FAD/NAD(P)-binding domain"/>
    <property type="match status" value="2"/>
</dbReference>
<dbReference type="PANTHER" id="PTHR23023">
    <property type="entry name" value="DIMETHYLANILINE MONOOXYGENASE"/>
    <property type="match status" value="1"/>
</dbReference>
<evidence type="ECO:0000256" key="8">
    <source>
        <dbReference type="SAM" id="MobiDB-lite"/>
    </source>
</evidence>
<keyword evidence="7" id="KW-0503">Monooxygenase</keyword>
<evidence type="ECO:0000256" key="3">
    <source>
        <dbReference type="ARBA" id="ARBA00022630"/>
    </source>
</evidence>
<comment type="similarity">
    <text evidence="2">Belongs to the FMO family.</text>
</comment>